<accession>A0AAI8WER9</accession>
<dbReference type="RefSeq" id="WP_226076421.1">
    <property type="nucleotide sequence ID" value="NZ_AP019810.1"/>
</dbReference>
<dbReference type="AlphaFoldDB" id="A0AAI8WER9"/>
<evidence type="ECO:0000256" key="1">
    <source>
        <dbReference type="SAM" id="Phobius"/>
    </source>
</evidence>
<dbReference type="Proteomes" id="UP000509460">
    <property type="component" value="Chromosome"/>
</dbReference>
<gene>
    <name evidence="2" type="ORF">EM151A_2701</name>
</gene>
<feature type="transmembrane region" description="Helical" evidence="1">
    <location>
        <begin position="15"/>
        <end position="37"/>
    </location>
</feature>
<evidence type="ECO:0000313" key="3">
    <source>
        <dbReference type="Proteomes" id="UP000509460"/>
    </source>
</evidence>
<evidence type="ECO:0000313" key="2">
    <source>
        <dbReference type="EMBL" id="BBM15862.1"/>
    </source>
</evidence>
<dbReference type="EMBL" id="AP019810">
    <property type="protein sequence ID" value="BBM15862.1"/>
    <property type="molecule type" value="Genomic_DNA"/>
</dbReference>
<keyword evidence="1" id="KW-1133">Transmembrane helix</keyword>
<proteinExistence type="predicted"/>
<name>A0AAI8WER9_ENTMU</name>
<keyword evidence="1" id="KW-0812">Transmembrane</keyword>
<keyword evidence="1" id="KW-0472">Membrane</keyword>
<protein>
    <submittedName>
        <fullName evidence="2">MFS family major facilitator transporter</fullName>
    </submittedName>
</protein>
<reference evidence="2 3" key="1">
    <citation type="submission" date="2019-07" db="EMBL/GenBank/DDBJ databases">
        <title>antibiotic susceptibility of plant-derived lactic acid bacteria.</title>
        <authorList>
            <person name="Sugiyama M."/>
            <person name="Noda M."/>
        </authorList>
    </citation>
    <scope>NUCLEOTIDE SEQUENCE [LARGE SCALE GENOMIC DNA]</scope>
    <source>
        <strain evidence="2 3">15-1A</strain>
    </source>
</reference>
<organism evidence="2 3">
    <name type="scientific">Enterococcus mundtii</name>
    <dbReference type="NCBI Taxonomy" id="53346"/>
    <lineage>
        <taxon>Bacteria</taxon>
        <taxon>Bacillati</taxon>
        <taxon>Bacillota</taxon>
        <taxon>Bacilli</taxon>
        <taxon>Lactobacillales</taxon>
        <taxon>Enterococcaceae</taxon>
        <taxon>Enterococcus</taxon>
    </lineage>
</organism>
<sequence length="98" mass="11222">MSKIIYDEKNWKTNIAYLLTSQAISMIGTMLVQYAIIWHVTLSTQSGTMVGLMNAIGILPMVLVMLLQEHLLIITTEKKSLFYLIAALHLLLCSWRFY</sequence>
<feature type="transmembrane region" description="Helical" evidence="1">
    <location>
        <begin position="49"/>
        <end position="68"/>
    </location>
</feature>
<feature type="transmembrane region" description="Helical" evidence="1">
    <location>
        <begin position="80"/>
        <end position="97"/>
    </location>
</feature>